<dbReference type="AlphaFoldDB" id="A0A6N3VC28"/>
<accession>A0A6N3VC28</accession>
<evidence type="ECO:0000313" key="2">
    <source>
        <dbReference type="Proteomes" id="UP000460135"/>
    </source>
</evidence>
<reference evidence="1 2" key="1">
    <citation type="journal article" date="2019" name="Nat. Med.">
        <title>A library of human gut bacterial isolates paired with longitudinal multiomics data enables mechanistic microbiome research.</title>
        <authorList>
            <person name="Poyet M."/>
            <person name="Groussin M."/>
            <person name="Gibbons S.M."/>
            <person name="Avila-Pacheco J."/>
            <person name="Jiang X."/>
            <person name="Kearney S.M."/>
            <person name="Perrotta A.R."/>
            <person name="Berdy B."/>
            <person name="Zhao S."/>
            <person name="Lieberman T.D."/>
            <person name="Swanson P.K."/>
            <person name="Smith M."/>
            <person name="Roesemann S."/>
            <person name="Alexander J.E."/>
            <person name="Rich S.A."/>
            <person name="Livny J."/>
            <person name="Vlamakis H."/>
            <person name="Clish C."/>
            <person name="Bullock K."/>
            <person name="Deik A."/>
            <person name="Scott J."/>
            <person name="Pierce K.A."/>
            <person name="Xavier R.J."/>
            <person name="Alm E.J."/>
        </authorList>
    </citation>
    <scope>NUCLEOTIDE SEQUENCE [LARGE SCALE GENOMIC DNA]</scope>
    <source>
        <strain evidence="1 2">BIOML-A183</strain>
    </source>
</reference>
<comment type="caution">
    <text evidence="1">The sequence shown here is derived from an EMBL/GenBank/DDBJ whole genome shotgun (WGS) entry which is preliminary data.</text>
</comment>
<proteinExistence type="predicted"/>
<protein>
    <submittedName>
        <fullName evidence="1">Uncharacterized protein</fullName>
    </submittedName>
</protein>
<dbReference type="Proteomes" id="UP000460135">
    <property type="component" value="Unassembled WGS sequence"/>
</dbReference>
<sequence length="267" mass="31579">MKKLYFYLLMLVVLLPLILQAQPKRNMAAEKYILQELQKSARARGDTLQINRKLSKEEKRARDKVRLEESRRRKIILDSLVNVLHPELDIPGLRREYKWAREIGHSSVELTKSSLNKINALQERCLQVMLTCLKDSAVPDNWFPSISSIRSDLRKMLVKSQNRWKEILRDSRVVEVRRQVEDAMLAGERLNNTDMRKAYKAISDFSKAERRKIREVPHDYDVYAKLHPDFKLGYHGYTDLDDFQEDVECALRIYMNYLARNREALKD</sequence>
<organism evidence="1 2">
    <name type="scientific">Bacteroides ovatus</name>
    <dbReference type="NCBI Taxonomy" id="28116"/>
    <lineage>
        <taxon>Bacteria</taxon>
        <taxon>Pseudomonadati</taxon>
        <taxon>Bacteroidota</taxon>
        <taxon>Bacteroidia</taxon>
        <taxon>Bacteroidales</taxon>
        <taxon>Bacteroidaceae</taxon>
        <taxon>Bacteroides</taxon>
    </lineage>
</organism>
<name>A0A6N3VC28_BACOV</name>
<dbReference type="EMBL" id="VWLX01000008">
    <property type="protein sequence ID" value="KAA3804554.1"/>
    <property type="molecule type" value="Genomic_DNA"/>
</dbReference>
<evidence type="ECO:0000313" key="1">
    <source>
        <dbReference type="EMBL" id="KAA3804554.1"/>
    </source>
</evidence>
<gene>
    <name evidence="1" type="ORF">F3F51_12170</name>
</gene>